<name>A0A316E0R3_9BACT</name>
<dbReference type="EMBL" id="QGGO01000020">
    <property type="protein sequence ID" value="PWK22353.1"/>
    <property type="molecule type" value="Genomic_DNA"/>
</dbReference>
<protein>
    <recommendedName>
        <fullName evidence="5">Microcystin-dependent protein</fullName>
    </recommendedName>
</protein>
<feature type="region of interest" description="Disordered" evidence="1">
    <location>
        <begin position="285"/>
        <end position="307"/>
    </location>
</feature>
<keyword evidence="2" id="KW-0812">Transmembrane</keyword>
<evidence type="ECO:0000313" key="4">
    <source>
        <dbReference type="Proteomes" id="UP000245489"/>
    </source>
</evidence>
<keyword evidence="2" id="KW-1133">Transmembrane helix</keyword>
<gene>
    <name evidence="3" type="ORF">LV89_03418</name>
</gene>
<reference evidence="3 4" key="1">
    <citation type="submission" date="2018-05" db="EMBL/GenBank/DDBJ databases">
        <title>Genomic Encyclopedia of Archaeal and Bacterial Type Strains, Phase II (KMG-II): from individual species to whole genera.</title>
        <authorList>
            <person name="Goeker M."/>
        </authorList>
    </citation>
    <scope>NUCLEOTIDE SEQUENCE [LARGE SCALE GENOMIC DNA]</scope>
    <source>
        <strain evidence="3 4">DSM 22214</strain>
    </source>
</reference>
<evidence type="ECO:0008006" key="5">
    <source>
        <dbReference type="Google" id="ProtNLM"/>
    </source>
</evidence>
<dbReference type="SUPFAM" id="SSF88874">
    <property type="entry name" value="Receptor-binding domain of short tail fibre protein gp12"/>
    <property type="match status" value="1"/>
</dbReference>
<evidence type="ECO:0000313" key="3">
    <source>
        <dbReference type="EMBL" id="PWK22353.1"/>
    </source>
</evidence>
<feature type="compositionally biased region" description="Low complexity" evidence="1">
    <location>
        <begin position="285"/>
        <end position="298"/>
    </location>
</feature>
<evidence type="ECO:0000256" key="2">
    <source>
        <dbReference type="SAM" id="Phobius"/>
    </source>
</evidence>
<keyword evidence="4" id="KW-1185">Reference proteome</keyword>
<evidence type="ECO:0000256" key="1">
    <source>
        <dbReference type="SAM" id="MobiDB-lite"/>
    </source>
</evidence>
<dbReference type="Proteomes" id="UP000245489">
    <property type="component" value="Unassembled WGS sequence"/>
</dbReference>
<dbReference type="AlphaFoldDB" id="A0A316E0R3"/>
<dbReference type="OrthoDB" id="9810174at2"/>
<feature type="transmembrane region" description="Helical" evidence="2">
    <location>
        <begin position="7"/>
        <end position="27"/>
    </location>
</feature>
<sequence length="325" mass="35224">MERRTPIFKVFLMSILFMNLFIISSYAQQTKKISLQGFLKDGNGKAVADGNQEMIFKLYPSKEGGTAEWEETQTINVFGGVYSTHLGKNTPLDNLSWGTKTYYVGVTVQGSELNPRTELTFAPYSLGSPSADVANTVKCSGAVGDIKYSILNPTQFATVNGNCWVPMDGRALAVADKLREIIPTMANIPDGSGAFLRSQEFEGKADRDKDRTSATAIAVIQDEGFKSHNHENNLSVTTTINSGGNHSHSFYIGKNSFQDGDGRQVVEHAGTDNNSVSGDKSLINTTTTGDHSHTATSTVGGSISSKGGTETRPVNLNFWIYIRIN</sequence>
<accession>A0A316E0R3</accession>
<comment type="caution">
    <text evidence="3">The sequence shown here is derived from an EMBL/GenBank/DDBJ whole genome shotgun (WGS) entry which is preliminary data.</text>
</comment>
<keyword evidence="2" id="KW-0472">Membrane</keyword>
<organism evidence="3 4">
    <name type="scientific">Arcicella aurantiaca</name>
    <dbReference type="NCBI Taxonomy" id="591202"/>
    <lineage>
        <taxon>Bacteria</taxon>
        <taxon>Pseudomonadati</taxon>
        <taxon>Bacteroidota</taxon>
        <taxon>Cytophagia</taxon>
        <taxon>Cytophagales</taxon>
        <taxon>Flectobacillaceae</taxon>
        <taxon>Arcicella</taxon>
    </lineage>
</organism>
<proteinExistence type="predicted"/>